<feature type="transmembrane region" description="Helical" evidence="1">
    <location>
        <begin position="59"/>
        <end position="84"/>
    </location>
</feature>
<name>A0ABQ0CAE1_9PROT</name>
<keyword evidence="1" id="KW-0472">Membrane</keyword>
<dbReference type="Proteomes" id="UP001628193">
    <property type="component" value="Unassembled WGS sequence"/>
</dbReference>
<keyword evidence="3" id="KW-1185">Reference proteome</keyword>
<protein>
    <recommendedName>
        <fullName evidence="4">Nucleoside transporter/FeoB GTPase Gate domain-containing protein</fullName>
    </recommendedName>
</protein>
<evidence type="ECO:0000313" key="2">
    <source>
        <dbReference type="EMBL" id="GAB0057851.1"/>
    </source>
</evidence>
<organism evidence="2 3">
    <name type="scientific">Candidatus Magnetaquiglobus chichijimensis</name>
    <dbReference type="NCBI Taxonomy" id="3141448"/>
    <lineage>
        <taxon>Bacteria</taxon>
        <taxon>Pseudomonadati</taxon>
        <taxon>Pseudomonadota</taxon>
        <taxon>Magnetococcia</taxon>
        <taxon>Magnetococcales</taxon>
        <taxon>Candidatus Magnetaquicoccaceae</taxon>
        <taxon>Candidatus Magnetaquiglobus</taxon>
    </lineage>
</organism>
<dbReference type="PANTHER" id="PTHR43185:SF1">
    <property type="entry name" value="FE(2+) TRANSPORTER FEOB"/>
    <property type="match status" value="1"/>
</dbReference>
<sequence>MLQYQIKRYANHFEVSFPDELPTLTKAMSARVAFAFMVFTLLYSPCLATIAAIRREAGSWGWAGFSVLFSLSIAWSLAFLVVSFGRLFS</sequence>
<reference evidence="2 3" key="1">
    <citation type="submission" date="2024-09" db="EMBL/GenBank/DDBJ databases">
        <title>Draft genome sequence of Candidatus Magnetaquicoccaceae bacterium FCR-1.</title>
        <authorList>
            <person name="Shimoshige H."/>
            <person name="Shimamura S."/>
            <person name="Taoka A."/>
            <person name="Kobayashi H."/>
            <person name="Maekawa T."/>
        </authorList>
    </citation>
    <scope>NUCLEOTIDE SEQUENCE [LARGE SCALE GENOMIC DNA]</scope>
    <source>
        <strain evidence="2 3">FCR-1</strain>
    </source>
</reference>
<comment type="caution">
    <text evidence="2">The sequence shown here is derived from an EMBL/GenBank/DDBJ whole genome shotgun (WGS) entry which is preliminary data.</text>
</comment>
<evidence type="ECO:0000313" key="3">
    <source>
        <dbReference type="Proteomes" id="UP001628193"/>
    </source>
</evidence>
<proteinExistence type="predicted"/>
<evidence type="ECO:0000256" key="1">
    <source>
        <dbReference type="SAM" id="Phobius"/>
    </source>
</evidence>
<keyword evidence="1" id="KW-0812">Transmembrane</keyword>
<feature type="transmembrane region" description="Helical" evidence="1">
    <location>
        <begin position="32"/>
        <end position="53"/>
    </location>
</feature>
<gene>
    <name evidence="2" type="ORF">SIID45300_02185</name>
</gene>
<keyword evidence="1" id="KW-1133">Transmembrane helix</keyword>
<dbReference type="EMBL" id="BAAFGK010000004">
    <property type="protein sequence ID" value="GAB0057851.1"/>
    <property type="molecule type" value="Genomic_DNA"/>
</dbReference>
<accession>A0ABQ0CAE1</accession>
<dbReference type="PANTHER" id="PTHR43185">
    <property type="entry name" value="FERROUS IRON TRANSPORT PROTEIN B"/>
    <property type="match status" value="1"/>
</dbReference>
<evidence type="ECO:0008006" key="4">
    <source>
        <dbReference type="Google" id="ProtNLM"/>
    </source>
</evidence>
<dbReference type="InterPro" id="IPR050860">
    <property type="entry name" value="FeoB_GTPase"/>
</dbReference>
<dbReference type="RefSeq" id="WP_420905538.1">
    <property type="nucleotide sequence ID" value="NZ_BAAFGK010000004.1"/>
</dbReference>